<protein>
    <submittedName>
        <fullName evidence="9">PTS sugar transporter subunit IIA</fullName>
    </submittedName>
</protein>
<feature type="domain" description="PTS EIIA type-4" evidence="8">
    <location>
        <begin position="4"/>
        <end position="125"/>
    </location>
</feature>
<dbReference type="PANTHER" id="PTHR33799:SF1">
    <property type="entry name" value="PTS SYSTEM MANNOSE-SPECIFIC EIIAB COMPONENT-RELATED"/>
    <property type="match status" value="1"/>
</dbReference>
<dbReference type="AlphaFoldDB" id="A0A7Z0M4U7"/>
<accession>A0A7Z0M4U7</accession>
<dbReference type="EMBL" id="JACBXX010000058">
    <property type="protein sequence ID" value="NYS95904.1"/>
    <property type="molecule type" value="Genomic_DNA"/>
</dbReference>
<dbReference type="RefSeq" id="WP_179924741.1">
    <property type="nucleotide sequence ID" value="NZ_JACBXX010000058.1"/>
</dbReference>
<dbReference type="GO" id="GO:0009401">
    <property type="term" value="P:phosphoenolpyruvate-dependent sugar phosphotransferase system"/>
    <property type="evidence" value="ECO:0007669"/>
    <property type="project" value="UniProtKB-KW"/>
</dbReference>
<proteinExistence type="predicted"/>
<keyword evidence="2" id="KW-0813">Transport</keyword>
<dbReference type="Gene3D" id="3.40.50.510">
    <property type="entry name" value="Phosphotransferase system, mannose-type IIA component"/>
    <property type="match status" value="1"/>
</dbReference>
<dbReference type="Proteomes" id="UP000589521">
    <property type="component" value="Unassembled WGS sequence"/>
</dbReference>
<evidence type="ECO:0000259" key="8">
    <source>
        <dbReference type="PROSITE" id="PS51096"/>
    </source>
</evidence>
<evidence type="ECO:0000256" key="5">
    <source>
        <dbReference type="ARBA" id="ARBA00022679"/>
    </source>
</evidence>
<evidence type="ECO:0000256" key="7">
    <source>
        <dbReference type="ARBA" id="ARBA00022777"/>
    </source>
</evidence>
<evidence type="ECO:0000313" key="9">
    <source>
        <dbReference type="EMBL" id="NYS95904.1"/>
    </source>
</evidence>
<sequence length="143" mass="15527">MTNSIALLLMSHGTFAHSAMKSAELIIGQQENYETVGIDVVDDVDALEKEMLEKVESLDKSNGLIILTDIIGGTPTNLASRLLQNSNTILVSGLNLPLVLDVCMNRQMSLDSVMVSLETAYTQGFSIRTITDVMGGEEDEYSL</sequence>
<dbReference type="GO" id="GO:0005737">
    <property type="term" value="C:cytoplasm"/>
    <property type="evidence" value="ECO:0007669"/>
    <property type="project" value="UniProtKB-SubCell"/>
</dbReference>
<keyword evidence="4 9" id="KW-0762">Sugar transport</keyword>
<dbReference type="PANTHER" id="PTHR33799">
    <property type="entry name" value="PTS PERMEASE-RELATED-RELATED"/>
    <property type="match status" value="1"/>
</dbReference>
<evidence type="ECO:0000256" key="6">
    <source>
        <dbReference type="ARBA" id="ARBA00022683"/>
    </source>
</evidence>
<gene>
    <name evidence="9" type="ORF">HZY94_01595</name>
</gene>
<dbReference type="InterPro" id="IPR051471">
    <property type="entry name" value="Bacterial_PTS_sugar_comp"/>
</dbReference>
<evidence type="ECO:0000256" key="4">
    <source>
        <dbReference type="ARBA" id="ARBA00022597"/>
    </source>
</evidence>
<evidence type="ECO:0000256" key="3">
    <source>
        <dbReference type="ARBA" id="ARBA00022490"/>
    </source>
</evidence>
<comment type="caution">
    <text evidence="9">The sequence shown here is derived from an EMBL/GenBank/DDBJ whole genome shotgun (WGS) entry which is preliminary data.</text>
</comment>
<keyword evidence="5" id="KW-0808">Transferase</keyword>
<keyword evidence="6" id="KW-0598">Phosphotransferase system</keyword>
<dbReference type="InterPro" id="IPR033887">
    <property type="entry name" value="PTS_IIA_man"/>
</dbReference>
<dbReference type="CDD" id="cd00006">
    <property type="entry name" value="PTS_IIA_man"/>
    <property type="match status" value="1"/>
</dbReference>
<dbReference type="SUPFAM" id="SSF53062">
    <property type="entry name" value="PTS system fructose IIA component-like"/>
    <property type="match status" value="1"/>
</dbReference>
<dbReference type="InterPro" id="IPR036662">
    <property type="entry name" value="PTS_EIIA_man-typ_sf"/>
</dbReference>
<dbReference type="GO" id="GO:0016020">
    <property type="term" value="C:membrane"/>
    <property type="evidence" value="ECO:0007669"/>
    <property type="project" value="InterPro"/>
</dbReference>
<reference evidence="9 10" key="1">
    <citation type="submission" date="2020-07" db="EMBL/GenBank/DDBJ databases">
        <title>MOT database genomes.</title>
        <authorList>
            <person name="Joseph S."/>
            <person name="Aduse-Opoku J."/>
            <person name="Hashim A."/>
            <person name="Wade W."/>
            <person name="Curtis M."/>
        </authorList>
    </citation>
    <scope>NUCLEOTIDE SEQUENCE [LARGE SCALE GENOMIC DNA]</scope>
    <source>
        <strain evidence="9 10">STR</strain>
    </source>
</reference>
<keyword evidence="3" id="KW-0963">Cytoplasm</keyword>
<evidence type="ECO:0000256" key="2">
    <source>
        <dbReference type="ARBA" id="ARBA00022448"/>
    </source>
</evidence>
<comment type="subcellular location">
    <subcellularLocation>
        <location evidence="1">Cytoplasm</location>
    </subcellularLocation>
</comment>
<keyword evidence="7" id="KW-0418">Kinase</keyword>
<evidence type="ECO:0000313" key="10">
    <source>
        <dbReference type="Proteomes" id="UP000589521"/>
    </source>
</evidence>
<organism evidence="9 10">
    <name type="scientific">Streptococcus danieliae</name>
    <dbReference type="NCBI Taxonomy" id="747656"/>
    <lineage>
        <taxon>Bacteria</taxon>
        <taxon>Bacillati</taxon>
        <taxon>Bacillota</taxon>
        <taxon>Bacilli</taxon>
        <taxon>Lactobacillales</taxon>
        <taxon>Streptococcaceae</taxon>
        <taxon>Streptococcus</taxon>
    </lineage>
</organism>
<name>A0A7Z0M4U7_9STRE</name>
<dbReference type="Pfam" id="PF03610">
    <property type="entry name" value="EIIA-man"/>
    <property type="match status" value="1"/>
</dbReference>
<dbReference type="GO" id="GO:0016301">
    <property type="term" value="F:kinase activity"/>
    <property type="evidence" value="ECO:0007669"/>
    <property type="project" value="UniProtKB-KW"/>
</dbReference>
<dbReference type="InterPro" id="IPR004701">
    <property type="entry name" value="PTS_EIIA_man-typ"/>
</dbReference>
<dbReference type="PROSITE" id="PS51096">
    <property type="entry name" value="PTS_EIIA_TYPE_4"/>
    <property type="match status" value="1"/>
</dbReference>
<evidence type="ECO:0000256" key="1">
    <source>
        <dbReference type="ARBA" id="ARBA00004496"/>
    </source>
</evidence>